<proteinExistence type="predicted"/>
<reference evidence="2 3" key="1">
    <citation type="submission" date="2016-11" db="EMBL/GenBank/DDBJ databases">
        <title>The macronuclear genome of Stentor coeruleus: a giant cell with tiny introns.</title>
        <authorList>
            <person name="Slabodnick M."/>
            <person name="Ruby J.G."/>
            <person name="Reiff S.B."/>
            <person name="Swart E.C."/>
            <person name="Gosai S."/>
            <person name="Prabakaran S."/>
            <person name="Witkowska E."/>
            <person name="Larue G.E."/>
            <person name="Fisher S."/>
            <person name="Freeman R.M."/>
            <person name="Gunawardena J."/>
            <person name="Chu W."/>
            <person name="Stover N.A."/>
            <person name="Gregory B.D."/>
            <person name="Nowacki M."/>
            <person name="Derisi J."/>
            <person name="Roy S.W."/>
            <person name="Marshall W.F."/>
            <person name="Sood P."/>
        </authorList>
    </citation>
    <scope>NUCLEOTIDE SEQUENCE [LARGE SCALE GENOMIC DNA]</scope>
    <source>
        <strain evidence="2">WM001</strain>
    </source>
</reference>
<dbReference type="InterPro" id="IPR043472">
    <property type="entry name" value="Macro_dom-like"/>
</dbReference>
<sequence length="263" mass="28892">MSSEIPLIASALINNVLIRLYFGSALNLHAEAVVNAANEELEHGGGIAGQIAKEAGEKIREESRNWIAENGRIILGGVASTNPLNLRVKGFKCIIHAVGPKEKGSYLNEDMLISTLVNSIKEASIKECNSVNIPGISCGIFGFPKDVSAQCHFKAFIIFASQTEYFPNMKSINLCLFTIEETIIFATEFLNQSDKFDVFEYYGTPEEQGLSIFNSFCKVCKNTFSLENFSTSSNCCKGMCDFCYSKSAPVSICFACNEQLQFS</sequence>
<dbReference type="OrthoDB" id="311420at2759"/>
<dbReference type="SMART" id="SM00506">
    <property type="entry name" value="A1pp"/>
    <property type="match status" value="1"/>
</dbReference>
<comment type="caution">
    <text evidence="2">The sequence shown here is derived from an EMBL/GenBank/DDBJ whole genome shotgun (WGS) entry which is preliminary data.</text>
</comment>
<evidence type="ECO:0000313" key="3">
    <source>
        <dbReference type="Proteomes" id="UP000187209"/>
    </source>
</evidence>
<dbReference type="EMBL" id="MPUH01000478">
    <property type="protein sequence ID" value="OMJ79290.1"/>
    <property type="molecule type" value="Genomic_DNA"/>
</dbReference>
<dbReference type="InterPro" id="IPR002589">
    <property type="entry name" value="Macro_dom"/>
</dbReference>
<evidence type="ECO:0000313" key="2">
    <source>
        <dbReference type="EMBL" id="OMJ79290.1"/>
    </source>
</evidence>
<dbReference type="PANTHER" id="PTHR11106">
    <property type="entry name" value="GANGLIOSIDE INDUCED DIFFERENTIATION ASSOCIATED PROTEIN 2-RELATED"/>
    <property type="match status" value="1"/>
</dbReference>
<dbReference type="Gene3D" id="3.40.220.10">
    <property type="entry name" value="Leucine Aminopeptidase, subunit E, domain 1"/>
    <property type="match status" value="1"/>
</dbReference>
<dbReference type="PANTHER" id="PTHR11106:SF111">
    <property type="entry name" value="MACRO DOMAIN-CONTAINING PROTEIN"/>
    <property type="match status" value="1"/>
</dbReference>
<dbReference type="PROSITE" id="PS51154">
    <property type="entry name" value="MACRO"/>
    <property type="match status" value="1"/>
</dbReference>
<dbReference type="SUPFAM" id="SSF52949">
    <property type="entry name" value="Macro domain-like"/>
    <property type="match status" value="1"/>
</dbReference>
<dbReference type="Pfam" id="PF01661">
    <property type="entry name" value="Macro"/>
    <property type="match status" value="1"/>
</dbReference>
<evidence type="ECO:0000259" key="1">
    <source>
        <dbReference type="PROSITE" id="PS51154"/>
    </source>
</evidence>
<name>A0A1R2BRC5_9CILI</name>
<dbReference type="Proteomes" id="UP000187209">
    <property type="component" value="Unassembled WGS sequence"/>
</dbReference>
<organism evidence="2 3">
    <name type="scientific">Stentor coeruleus</name>
    <dbReference type="NCBI Taxonomy" id="5963"/>
    <lineage>
        <taxon>Eukaryota</taxon>
        <taxon>Sar</taxon>
        <taxon>Alveolata</taxon>
        <taxon>Ciliophora</taxon>
        <taxon>Postciliodesmatophora</taxon>
        <taxon>Heterotrichea</taxon>
        <taxon>Heterotrichida</taxon>
        <taxon>Stentoridae</taxon>
        <taxon>Stentor</taxon>
    </lineage>
</organism>
<protein>
    <recommendedName>
        <fullName evidence="1">Macro domain-containing protein</fullName>
    </recommendedName>
</protein>
<keyword evidence="3" id="KW-1185">Reference proteome</keyword>
<dbReference type="AlphaFoldDB" id="A0A1R2BRC5"/>
<accession>A0A1R2BRC5</accession>
<feature type="domain" description="Macro" evidence="1">
    <location>
        <begin position="5"/>
        <end position="193"/>
    </location>
</feature>
<gene>
    <name evidence="2" type="ORF">SteCoe_20711</name>
</gene>